<proteinExistence type="predicted"/>
<sequence>MRKKKKEGLIHKLIKLIHKIILGVVIVAVLNYILKFYYAGLAFLKWLVSFKYLILKAIAFWIWVKHQKHAEPVVHFEHAHHDFHGPHDSHEEYETSHDDYENHEHPYWGREDRAHEMAYSKQISSSKGSSDSWFSK</sequence>
<evidence type="ECO:0000256" key="1">
    <source>
        <dbReference type="SAM" id="MobiDB-lite"/>
    </source>
</evidence>
<evidence type="ECO:0000256" key="2">
    <source>
        <dbReference type="SAM" id="Phobius"/>
    </source>
</evidence>
<dbReference type="Proteomes" id="UP001153737">
    <property type="component" value="Chromosome 1"/>
</dbReference>
<gene>
    <name evidence="3" type="ORF">PHAECO_LOCUS275</name>
</gene>
<keyword evidence="2" id="KW-0812">Transmembrane</keyword>
<dbReference type="EMBL" id="OU896707">
    <property type="protein sequence ID" value="CAG9813319.1"/>
    <property type="molecule type" value="Genomic_DNA"/>
</dbReference>
<keyword evidence="2" id="KW-0472">Membrane</keyword>
<reference evidence="3" key="2">
    <citation type="submission" date="2022-10" db="EMBL/GenBank/DDBJ databases">
        <authorList>
            <consortium name="ENA_rothamsted_submissions"/>
            <consortium name="culmorum"/>
            <person name="King R."/>
        </authorList>
    </citation>
    <scope>NUCLEOTIDE SEQUENCE</scope>
</reference>
<accession>A0A9N9S8F6</accession>
<dbReference type="OrthoDB" id="6743119at2759"/>
<keyword evidence="2" id="KW-1133">Transmembrane helix</keyword>
<dbReference type="AlphaFoldDB" id="A0A9N9S8F6"/>
<keyword evidence="4" id="KW-1185">Reference proteome</keyword>
<evidence type="ECO:0000313" key="4">
    <source>
        <dbReference type="Proteomes" id="UP001153737"/>
    </source>
</evidence>
<feature type="transmembrane region" description="Helical" evidence="2">
    <location>
        <begin position="44"/>
        <end position="64"/>
    </location>
</feature>
<feature type="transmembrane region" description="Helical" evidence="2">
    <location>
        <begin position="20"/>
        <end position="38"/>
    </location>
</feature>
<protein>
    <submittedName>
        <fullName evidence="3">Uncharacterized protein</fullName>
    </submittedName>
</protein>
<evidence type="ECO:0000313" key="3">
    <source>
        <dbReference type="EMBL" id="CAG9813319.1"/>
    </source>
</evidence>
<name>A0A9N9S8F6_PHACE</name>
<reference evidence="3" key="1">
    <citation type="submission" date="2022-01" db="EMBL/GenBank/DDBJ databases">
        <authorList>
            <person name="King R."/>
        </authorList>
    </citation>
    <scope>NUCLEOTIDE SEQUENCE</scope>
</reference>
<feature type="region of interest" description="Disordered" evidence="1">
    <location>
        <begin position="85"/>
        <end position="105"/>
    </location>
</feature>
<organism evidence="3 4">
    <name type="scientific">Phaedon cochleariae</name>
    <name type="common">Mustard beetle</name>
    <dbReference type="NCBI Taxonomy" id="80249"/>
    <lineage>
        <taxon>Eukaryota</taxon>
        <taxon>Metazoa</taxon>
        <taxon>Ecdysozoa</taxon>
        <taxon>Arthropoda</taxon>
        <taxon>Hexapoda</taxon>
        <taxon>Insecta</taxon>
        <taxon>Pterygota</taxon>
        <taxon>Neoptera</taxon>
        <taxon>Endopterygota</taxon>
        <taxon>Coleoptera</taxon>
        <taxon>Polyphaga</taxon>
        <taxon>Cucujiformia</taxon>
        <taxon>Chrysomeloidea</taxon>
        <taxon>Chrysomelidae</taxon>
        <taxon>Chrysomelinae</taxon>
        <taxon>Chrysomelini</taxon>
        <taxon>Phaedon</taxon>
    </lineage>
</organism>